<evidence type="ECO:0000313" key="2">
    <source>
        <dbReference type="Proteomes" id="UP000612680"/>
    </source>
</evidence>
<proteinExistence type="predicted"/>
<evidence type="ECO:0000313" key="1">
    <source>
        <dbReference type="EMBL" id="QRR01217.1"/>
    </source>
</evidence>
<organism evidence="1 2">
    <name type="scientific">Dyadobacter sandarakinus</name>
    <dbReference type="NCBI Taxonomy" id="2747268"/>
    <lineage>
        <taxon>Bacteria</taxon>
        <taxon>Pseudomonadati</taxon>
        <taxon>Bacteroidota</taxon>
        <taxon>Cytophagia</taxon>
        <taxon>Cytophagales</taxon>
        <taxon>Spirosomataceae</taxon>
        <taxon>Dyadobacter</taxon>
    </lineage>
</organism>
<sequence>MEEIYIKSIIRRFADNTCNEHELRFLFQSMKNEEVLQWMSDIMDDAIYESEDSPPDLTPNRTIQQFADLEARMCNRLFERFFSNAVAGKQGLTDKAHHAENYQTE</sequence>
<reference evidence="1 2" key="1">
    <citation type="submission" date="2020-06" db="EMBL/GenBank/DDBJ databases">
        <title>Dyadobacter sandarakinus sp. nov., isolated from the soil of the Arctic Yellow River Station.</title>
        <authorList>
            <person name="Zhang Y."/>
            <person name="Peng F."/>
        </authorList>
    </citation>
    <scope>NUCLEOTIDE SEQUENCE [LARGE SCALE GENOMIC DNA]</scope>
    <source>
        <strain evidence="1 2">Q3-56</strain>
    </source>
</reference>
<dbReference type="RefSeq" id="WP_204663306.1">
    <property type="nucleotide sequence ID" value="NZ_CP056775.1"/>
</dbReference>
<gene>
    <name evidence="1" type="ORF">HWI92_10020</name>
</gene>
<accession>A0ABX7I562</accession>
<dbReference type="EMBL" id="CP056775">
    <property type="protein sequence ID" value="QRR01217.1"/>
    <property type="molecule type" value="Genomic_DNA"/>
</dbReference>
<dbReference type="Proteomes" id="UP000612680">
    <property type="component" value="Chromosome"/>
</dbReference>
<name>A0ABX7I562_9BACT</name>
<keyword evidence="2" id="KW-1185">Reference proteome</keyword>
<protein>
    <submittedName>
        <fullName evidence="1">Uncharacterized protein</fullName>
    </submittedName>
</protein>